<evidence type="ECO:0000256" key="1">
    <source>
        <dbReference type="ARBA" id="ARBA00022448"/>
    </source>
</evidence>
<dbReference type="PANTHER" id="PTHR45772">
    <property type="entry name" value="CONSERVED COMPONENT OF ABC TRANSPORTER FOR NATURAL AMINO ACIDS-RELATED"/>
    <property type="match status" value="1"/>
</dbReference>
<dbReference type="SMART" id="SM00382">
    <property type="entry name" value="AAA"/>
    <property type="match status" value="1"/>
</dbReference>
<evidence type="ECO:0000313" key="6">
    <source>
        <dbReference type="Proteomes" id="UP000295718"/>
    </source>
</evidence>
<dbReference type="PROSITE" id="PS50893">
    <property type="entry name" value="ABC_TRANSPORTER_2"/>
    <property type="match status" value="1"/>
</dbReference>
<dbReference type="InterPro" id="IPR051120">
    <property type="entry name" value="ABC_AA/LPS_Transport"/>
</dbReference>
<protein>
    <submittedName>
        <fullName evidence="5">Fe-S cluster assembly ATP-binding protein</fullName>
    </submittedName>
</protein>
<evidence type="ECO:0000259" key="4">
    <source>
        <dbReference type="PROSITE" id="PS50893"/>
    </source>
</evidence>
<comment type="caution">
    <text evidence="5">The sequence shown here is derived from an EMBL/GenBank/DDBJ whole genome shotgun (WGS) entry which is preliminary data.</text>
</comment>
<evidence type="ECO:0000313" key="5">
    <source>
        <dbReference type="EMBL" id="TCL54795.1"/>
    </source>
</evidence>
<dbReference type="OrthoDB" id="9806149at2"/>
<dbReference type="RefSeq" id="WP_031392153.1">
    <property type="nucleotide sequence ID" value="NZ_JPNB01000002.1"/>
</dbReference>
<keyword evidence="6" id="KW-1185">Reference proteome</keyword>
<dbReference type="InterPro" id="IPR017871">
    <property type="entry name" value="ABC_transporter-like_CS"/>
</dbReference>
<dbReference type="GO" id="GO:0005524">
    <property type="term" value="F:ATP binding"/>
    <property type="evidence" value="ECO:0007669"/>
    <property type="project" value="UniProtKB-KW"/>
</dbReference>
<evidence type="ECO:0000256" key="2">
    <source>
        <dbReference type="ARBA" id="ARBA00022741"/>
    </source>
</evidence>
<dbReference type="STRING" id="1469948.GCA_000732725_03531"/>
<dbReference type="InterPro" id="IPR003439">
    <property type="entry name" value="ABC_transporter-like_ATP-bd"/>
</dbReference>
<keyword evidence="1" id="KW-0813">Transport</keyword>
<feature type="domain" description="ABC transporter" evidence="4">
    <location>
        <begin position="2"/>
        <end position="236"/>
    </location>
</feature>
<dbReference type="GO" id="GO:0016887">
    <property type="term" value="F:ATP hydrolysis activity"/>
    <property type="evidence" value="ECO:0007669"/>
    <property type="project" value="InterPro"/>
</dbReference>
<dbReference type="Pfam" id="PF00005">
    <property type="entry name" value="ABC_tran"/>
    <property type="match status" value="1"/>
</dbReference>
<dbReference type="PROSITE" id="PS00211">
    <property type="entry name" value="ABC_TRANSPORTER_1"/>
    <property type="match status" value="1"/>
</dbReference>
<keyword evidence="2" id="KW-0547">Nucleotide-binding</keyword>
<name>A0A4R1QR21_9FIRM</name>
<dbReference type="InterPro" id="IPR027417">
    <property type="entry name" value="P-loop_NTPase"/>
</dbReference>
<dbReference type="EMBL" id="SLUO01000018">
    <property type="protein sequence ID" value="TCL54795.1"/>
    <property type="molecule type" value="Genomic_DNA"/>
</dbReference>
<dbReference type="Proteomes" id="UP000295718">
    <property type="component" value="Unassembled WGS sequence"/>
</dbReference>
<organism evidence="5 6">
    <name type="scientific">Kineothrix alysoides</name>
    <dbReference type="NCBI Taxonomy" id="1469948"/>
    <lineage>
        <taxon>Bacteria</taxon>
        <taxon>Bacillati</taxon>
        <taxon>Bacillota</taxon>
        <taxon>Clostridia</taxon>
        <taxon>Lachnospirales</taxon>
        <taxon>Lachnospiraceae</taxon>
        <taxon>Kineothrix</taxon>
    </lineage>
</organism>
<dbReference type="AlphaFoldDB" id="A0A4R1QR21"/>
<keyword evidence="3 5" id="KW-0067">ATP-binding</keyword>
<dbReference type="Gene3D" id="3.40.50.300">
    <property type="entry name" value="P-loop containing nucleotide triphosphate hydrolases"/>
    <property type="match status" value="1"/>
</dbReference>
<evidence type="ECO:0000256" key="3">
    <source>
        <dbReference type="ARBA" id="ARBA00022840"/>
    </source>
</evidence>
<sequence>MLEVRNLAYEVVENGEKITIVKDINFSVEDGEMLVITGPNGGGKTTVAKLLMGVLSATGGKLLLDGVDIAPMAIDERAKAGIGYAFQQPPIFKGMTIRRLLNLAAGEELSEDICCELLSSVGMCAREYLDREVDATLSGGERKRVEIATVLAKQHKLCIFDEPEAGIDLWSFSMLVKEFEKIHKEKKETLVLISHQEKIIRMADRILVIKDGTVDRCGAAGEILPLLFGGEDSCACINRKGGNGYGVGCDNK</sequence>
<dbReference type="GO" id="GO:0005886">
    <property type="term" value="C:plasma membrane"/>
    <property type="evidence" value="ECO:0007669"/>
    <property type="project" value="TreeGrafter"/>
</dbReference>
<proteinExistence type="predicted"/>
<gene>
    <name evidence="5" type="ORF">EDD76_11836</name>
</gene>
<dbReference type="InterPro" id="IPR003593">
    <property type="entry name" value="AAA+_ATPase"/>
</dbReference>
<dbReference type="SUPFAM" id="SSF52540">
    <property type="entry name" value="P-loop containing nucleoside triphosphate hydrolases"/>
    <property type="match status" value="1"/>
</dbReference>
<accession>A0A4R1QR21</accession>
<reference evidence="5 6" key="1">
    <citation type="submission" date="2019-03" db="EMBL/GenBank/DDBJ databases">
        <title>Genomic Encyclopedia of Type Strains, Phase IV (KMG-IV): sequencing the most valuable type-strain genomes for metagenomic binning, comparative biology and taxonomic classification.</title>
        <authorList>
            <person name="Goeker M."/>
        </authorList>
    </citation>
    <scope>NUCLEOTIDE SEQUENCE [LARGE SCALE GENOMIC DNA]</scope>
    <source>
        <strain evidence="5 6">DSM 100556</strain>
    </source>
</reference>